<comment type="caution">
    <text evidence="3">The sequence shown here is derived from an EMBL/GenBank/DDBJ whole genome shotgun (WGS) entry which is preliminary data.</text>
</comment>
<keyword evidence="2" id="KW-0812">Transmembrane</keyword>
<evidence type="ECO:0000313" key="3">
    <source>
        <dbReference type="EMBL" id="TGJ79333.1"/>
    </source>
</evidence>
<dbReference type="OrthoDB" id="5360701at2759"/>
<organism evidence="3 4">
    <name type="scientific">Xylaria hypoxylon</name>
    <dbReference type="NCBI Taxonomy" id="37992"/>
    <lineage>
        <taxon>Eukaryota</taxon>
        <taxon>Fungi</taxon>
        <taxon>Dikarya</taxon>
        <taxon>Ascomycota</taxon>
        <taxon>Pezizomycotina</taxon>
        <taxon>Sordariomycetes</taxon>
        <taxon>Xylariomycetidae</taxon>
        <taxon>Xylariales</taxon>
        <taxon>Xylariaceae</taxon>
        <taxon>Xylaria</taxon>
    </lineage>
</organism>
<sequence>MHRPRSVARPRTICQICESISSQRRRVATPLIAARNASQHPYRSRRATSPLISPHSRTLSSAVLPRSKRAPAEKAALGDNARVETDHGASSATPPPSLSPSSIADIMSYLKTSVSKVSTARGIPSEKNVSDALTVCEWLATWFTDESVRPQIAHAISELDSTASTLLSLDGGESERTKTAIETTMPPSQLPEGIEYSAKLHEVINKISETAYLILAHPPVLITPNLLEQYVRVQDMLGRPETLPKVFQLFASKPLPREGSVPLSYTKQNPNRAENAIESKTVDAALDTAIAAKNLDAAVGIIENSYGTMAFVRSKLLRHGLLPLGTLAVTPIAAYILATNFSGLQQSMDSATATTVAFTGILAYVGFTASLGVVALTTANDQMKRVTWAPGMPLRKRWIREEERAALDKIACAWGFQESRRQGEEEGADWDALREYISQKGMILDRTELMEGMD</sequence>
<keyword evidence="2" id="KW-1133">Transmembrane helix</keyword>
<feature type="region of interest" description="Disordered" evidence="1">
    <location>
        <begin position="33"/>
        <end position="100"/>
    </location>
</feature>
<feature type="transmembrane region" description="Helical" evidence="2">
    <location>
        <begin position="353"/>
        <end position="376"/>
    </location>
</feature>
<proteinExistence type="predicted"/>
<reference evidence="3 4" key="1">
    <citation type="submission" date="2019-03" db="EMBL/GenBank/DDBJ databases">
        <title>Draft genome sequence of Xylaria hypoxylon DSM 108379, a ubiquitous saprotrophic-parasitic fungi on hardwood.</title>
        <authorList>
            <person name="Buettner E."/>
            <person name="Leonhardt S."/>
            <person name="Gebauer A.M."/>
            <person name="Liers C."/>
            <person name="Hofrichter M."/>
            <person name="Kellner H."/>
        </authorList>
    </citation>
    <scope>NUCLEOTIDE SEQUENCE [LARGE SCALE GENOMIC DNA]</scope>
    <source>
        <strain evidence="3 4">DSM 108379</strain>
    </source>
</reference>
<keyword evidence="4" id="KW-1185">Reference proteome</keyword>
<dbReference type="AlphaFoldDB" id="A0A4Z0YL14"/>
<evidence type="ECO:0000313" key="4">
    <source>
        <dbReference type="Proteomes" id="UP000297716"/>
    </source>
</evidence>
<protein>
    <submittedName>
        <fullName evidence="3">Uncharacterized protein</fullName>
    </submittedName>
</protein>
<evidence type="ECO:0000256" key="2">
    <source>
        <dbReference type="SAM" id="Phobius"/>
    </source>
</evidence>
<keyword evidence="2" id="KW-0472">Membrane</keyword>
<gene>
    <name evidence="3" type="ORF">E0Z10_g9427</name>
</gene>
<evidence type="ECO:0000256" key="1">
    <source>
        <dbReference type="SAM" id="MobiDB-lite"/>
    </source>
</evidence>
<dbReference type="EMBL" id="SKBN01000296">
    <property type="protein sequence ID" value="TGJ79333.1"/>
    <property type="molecule type" value="Genomic_DNA"/>
</dbReference>
<accession>A0A4Z0YL14</accession>
<feature type="transmembrane region" description="Helical" evidence="2">
    <location>
        <begin position="321"/>
        <end position="341"/>
    </location>
</feature>
<name>A0A4Z0YL14_9PEZI</name>
<dbReference type="Proteomes" id="UP000297716">
    <property type="component" value="Unassembled WGS sequence"/>
</dbReference>